<dbReference type="SUPFAM" id="SSF46689">
    <property type="entry name" value="Homeodomain-like"/>
    <property type="match status" value="1"/>
</dbReference>
<accession>A0A0N0IYA4</accession>
<dbReference type="InterPro" id="IPR009057">
    <property type="entry name" value="Homeodomain-like_sf"/>
</dbReference>
<sequence length="291" mass="33555">MPKVKQSIPTYDLNDISQRGFIVERMDDRIKHPEETFVDKGVHRDSHYIFTFMKSGHVRMMVDFNRVEAEGASMFCVLPGQVHQGLLMKDVSGWFAAVKTDLVPDTVRVVFEETLTEIEPLPVEEKCLDLLNSSAEVLNKCCTDEIFSAQRGNLVIRSLLNAFTEMFALIYTQNTSPEISNESRSFQLTRAFRILVRKNFKTLKSPSDYAGLLNISRSYLTEVIREVTGKSAQYWIHQEILIEAKRSLFFTHLTVKEIAYELGYNDHAYFTRLFSKLEGKSPSEFRDINQK</sequence>
<dbReference type="SMART" id="SM00342">
    <property type="entry name" value="HTH_ARAC"/>
    <property type="match status" value="1"/>
</dbReference>
<dbReference type="InterPro" id="IPR020449">
    <property type="entry name" value="Tscrpt_reg_AraC-type_HTH"/>
</dbReference>
<dbReference type="OrthoDB" id="1096411at2"/>
<dbReference type="PATRIC" id="fig|253.9.peg.581"/>
<dbReference type="GO" id="GO:0003700">
    <property type="term" value="F:DNA-binding transcription factor activity"/>
    <property type="evidence" value="ECO:0007669"/>
    <property type="project" value="InterPro"/>
</dbReference>
<keyword evidence="2" id="KW-0238">DNA-binding</keyword>
<reference evidence="5 6" key="1">
    <citation type="journal article" date="2015" name="Genom Data">
        <title>Draft genome sequence of a multidrug-resistant Chryseobacterium indologenes isolate from Malaysia.</title>
        <authorList>
            <person name="Yu C.Y."/>
            <person name="Ang G.Y."/>
            <person name="Cheng H.J."/>
            <person name="Cheong Y.M."/>
            <person name="Yin W.F."/>
            <person name="Chan K.G."/>
        </authorList>
    </citation>
    <scope>NUCLEOTIDE SEQUENCE [LARGE SCALE GENOMIC DNA]</scope>
    <source>
        <strain evidence="5 6">CI_885</strain>
    </source>
</reference>
<feature type="domain" description="HTH araC/xylS-type" evidence="4">
    <location>
        <begin position="190"/>
        <end position="288"/>
    </location>
</feature>
<gene>
    <name evidence="5" type="ORF">AOB46_02740</name>
</gene>
<dbReference type="PANTHER" id="PTHR43280">
    <property type="entry name" value="ARAC-FAMILY TRANSCRIPTIONAL REGULATOR"/>
    <property type="match status" value="1"/>
</dbReference>
<dbReference type="InterPro" id="IPR018060">
    <property type="entry name" value="HTH_AraC"/>
</dbReference>
<name>A0A0N0IYA4_CHRID</name>
<evidence type="ECO:0000256" key="3">
    <source>
        <dbReference type="ARBA" id="ARBA00023163"/>
    </source>
</evidence>
<evidence type="ECO:0000259" key="4">
    <source>
        <dbReference type="PROSITE" id="PS01124"/>
    </source>
</evidence>
<keyword evidence="1" id="KW-0805">Transcription regulation</keyword>
<dbReference type="GO" id="GO:0043565">
    <property type="term" value="F:sequence-specific DNA binding"/>
    <property type="evidence" value="ECO:0007669"/>
    <property type="project" value="InterPro"/>
</dbReference>
<dbReference type="RefSeq" id="WP_062696497.1">
    <property type="nucleotide sequence ID" value="NZ_LJOD01000001.1"/>
</dbReference>
<dbReference type="Pfam" id="PF12833">
    <property type="entry name" value="HTH_18"/>
    <property type="match status" value="1"/>
</dbReference>
<dbReference type="EMBL" id="LJOD01000001">
    <property type="protein sequence ID" value="KPE52922.1"/>
    <property type="molecule type" value="Genomic_DNA"/>
</dbReference>
<dbReference type="Gene3D" id="1.10.10.60">
    <property type="entry name" value="Homeodomain-like"/>
    <property type="match status" value="1"/>
</dbReference>
<dbReference type="PANTHER" id="PTHR43280:SF32">
    <property type="entry name" value="TRANSCRIPTIONAL REGULATORY PROTEIN"/>
    <property type="match status" value="1"/>
</dbReference>
<evidence type="ECO:0000256" key="2">
    <source>
        <dbReference type="ARBA" id="ARBA00023125"/>
    </source>
</evidence>
<proteinExistence type="predicted"/>
<comment type="caution">
    <text evidence="5">The sequence shown here is derived from an EMBL/GenBank/DDBJ whole genome shotgun (WGS) entry which is preliminary data.</text>
</comment>
<protein>
    <submittedName>
        <fullName evidence="5">AraC family transcriptional regulator</fullName>
    </submittedName>
</protein>
<organism evidence="5 6">
    <name type="scientific">Chryseobacterium indologenes</name>
    <name type="common">Flavobacterium indologenes</name>
    <dbReference type="NCBI Taxonomy" id="253"/>
    <lineage>
        <taxon>Bacteria</taxon>
        <taxon>Pseudomonadati</taxon>
        <taxon>Bacteroidota</taxon>
        <taxon>Flavobacteriia</taxon>
        <taxon>Flavobacteriales</taxon>
        <taxon>Weeksellaceae</taxon>
        <taxon>Chryseobacterium group</taxon>
        <taxon>Chryseobacterium</taxon>
    </lineage>
</organism>
<evidence type="ECO:0000313" key="5">
    <source>
        <dbReference type="EMBL" id="KPE52922.1"/>
    </source>
</evidence>
<evidence type="ECO:0000256" key="1">
    <source>
        <dbReference type="ARBA" id="ARBA00023015"/>
    </source>
</evidence>
<reference evidence="6" key="2">
    <citation type="submission" date="2015-09" db="EMBL/GenBank/DDBJ databases">
        <title>Draft genome sequence of a multidrug-resistant Chryseobacterium indologenes isolate from Malaysia.</title>
        <authorList>
            <person name="Yu C.Y."/>
            <person name="Ang G.Y."/>
            <person name="Chan K.-G."/>
        </authorList>
    </citation>
    <scope>NUCLEOTIDE SEQUENCE [LARGE SCALE GENOMIC DNA]</scope>
    <source>
        <strain evidence="6">CI_885</strain>
    </source>
</reference>
<evidence type="ECO:0000313" key="6">
    <source>
        <dbReference type="Proteomes" id="UP000037953"/>
    </source>
</evidence>
<dbReference type="PROSITE" id="PS01124">
    <property type="entry name" value="HTH_ARAC_FAMILY_2"/>
    <property type="match status" value="1"/>
</dbReference>
<dbReference type="Proteomes" id="UP000037953">
    <property type="component" value="Unassembled WGS sequence"/>
</dbReference>
<dbReference type="PRINTS" id="PR00032">
    <property type="entry name" value="HTHARAC"/>
</dbReference>
<keyword evidence="3" id="KW-0804">Transcription</keyword>
<dbReference type="AlphaFoldDB" id="A0A0N0IYA4"/>